<feature type="coiled-coil region" evidence="1">
    <location>
        <begin position="55"/>
        <end position="82"/>
    </location>
</feature>
<dbReference type="InterPro" id="IPR027353">
    <property type="entry name" value="NET_dom"/>
</dbReference>
<sequence length="101" mass="11900">MDLEILKTKIEKMSKNHHIEILKILKKNGNVKLNENKSGVYVNLSFLPNETLSELENYLNYIEDQEISLITLENQKEEFKNTFFIEKEVKEDTLCYSSISK</sequence>
<evidence type="ECO:0000256" key="1">
    <source>
        <dbReference type="SAM" id="Coils"/>
    </source>
</evidence>
<protein>
    <recommendedName>
        <fullName evidence="2">NET domain-containing protein</fullName>
    </recommendedName>
</protein>
<evidence type="ECO:0000313" key="3">
    <source>
        <dbReference type="EMBL" id="QHT31860.1"/>
    </source>
</evidence>
<feature type="domain" description="NET" evidence="2">
    <location>
        <begin position="6"/>
        <end position="59"/>
    </location>
</feature>
<dbReference type="AlphaFoldDB" id="A0A6C0EUG0"/>
<organism evidence="3">
    <name type="scientific">viral metagenome</name>
    <dbReference type="NCBI Taxonomy" id="1070528"/>
    <lineage>
        <taxon>unclassified sequences</taxon>
        <taxon>metagenomes</taxon>
        <taxon>organismal metagenomes</taxon>
    </lineage>
</organism>
<proteinExistence type="predicted"/>
<reference evidence="3" key="1">
    <citation type="journal article" date="2020" name="Nature">
        <title>Giant virus diversity and host interactions through global metagenomics.</title>
        <authorList>
            <person name="Schulz F."/>
            <person name="Roux S."/>
            <person name="Paez-Espino D."/>
            <person name="Jungbluth S."/>
            <person name="Walsh D.A."/>
            <person name="Denef V.J."/>
            <person name="McMahon K.D."/>
            <person name="Konstantinidis K.T."/>
            <person name="Eloe-Fadrosh E.A."/>
            <person name="Kyrpides N.C."/>
            <person name="Woyke T."/>
        </authorList>
    </citation>
    <scope>NUCLEOTIDE SEQUENCE</scope>
    <source>
        <strain evidence="3">GVMAG-M-3300009155-48</strain>
    </source>
</reference>
<name>A0A6C0EUG0_9ZZZZ</name>
<dbReference type="EMBL" id="MN738925">
    <property type="protein sequence ID" value="QHT31860.1"/>
    <property type="molecule type" value="Genomic_DNA"/>
</dbReference>
<evidence type="ECO:0000259" key="2">
    <source>
        <dbReference type="Pfam" id="PF17035"/>
    </source>
</evidence>
<dbReference type="Pfam" id="PF17035">
    <property type="entry name" value="BET"/>
    <property type="match status" value="1"/>
</dbReference>
<keyword evidence="1" id="KW-0175">Coiled coil</keyword>
<accession>A0A6C0EUG0</accession>